<feature type="compositionally biased region" description="Polar residues" evidence="2">
    <location>
        <begin position="38"/>
        <end position="68"/>
    </location>
</feature>
<protein>
    <submittedName>
        <fullName evidence="3">Uncharacterized protein</fullName>
    </submittedName>
</protein>
<comment type="caution">
    <text evidence="3">The sequence shown here is derived from an EMBL/GenBank/DDBJ whole genome shotgun (WGS) entry which is preliminary data.</text>
</comment>
<feature type="coiled-coil region" evidence="1">
    <location>
        <begin position="128"/>
        <end position="165"/>
    </location>
</feature>
<feature type="compositionally biased region" description="Polar residues" evidence="2">
    <location>
        <begin position="83"/>
        <end position="97"/>
    </location>
</feature>
<organism evidence="3 4">
    <name type="scientific">Chaetoceros tenuissimus</name>
    <dbReference type="NCBI Taxonomy" id="426638"/>
    <lineage>
        <taxon>Eukaryota</taxon>
        <taxon>Sar</taxon>
        <taxon>Stramenopiles</taxon>
        <taxon>Ochrophyta</taxon>
        <taxon>Bacillariophyta</taxon>
        <taxon>Coscinodiscophyceae</taxon>
        <taxon>Chaetocerotophycidae</taxon>
        <taxon>Chaetocerotales</taxon>
        <taxon>Chaetocerotaceae</taxon>
        <taxon>Chaetoceros</taxon>
    </lineage>
</organism>
<dbReference type="Proteomes" id="UP001054902">
    <property type="component" value="Unassembled WGS sequence"/>
</dbReference>
<feature type="compositionally biased region" description="Acidic residues" evidence="2">
    <location>
        <begin position="863"/>
        <end position="877"/>
    </location>
</feature>
<feature type="region of interest" description="Disordered" evidence="2">
    <location>
        <begin position="847"/>
        <end position="898"/>
    </location>
</feature>
<accession>A0AAD3CM29</accession>
<feature type="region of interest" description="Disordered" evidence="2">
    <location>
        <begin position="436"/>
        <end position="464"/>
    </location>
</feature>
<name>A0AAD3CM29_9STRA</name>
<keyword evidence="4" id="KW-1185">Reference proteome</keyword>
<gene>
    <name evidence="3" type="ORF">CTEN210_05028</name>
</gene>
<feature type="compositionally biased region" description="Polar residues" evidence="2">
    <location>
        <begin position="197"/>
        <end position="210"/>
    </location>
</feature>
<feature type="region of interest" description="Disordered" evidence="2">
    <location>
        <begin position="1"/>
        <end position="97"/>
    </location>
</feature>
<feature type="compositionally biased region" description="Polar residues" evidence="2">
    <location>
        <begin position="16"/>
        <end position="28"/>
    </location>
</feature>
<evidence type="ECO:0000256" key="2">
    <source>
        <dbReference type="SAM" id="MobiDB-lite"/>
    </source>
</evidence>
<dbReference type="EMBL" id="BLLK01000028">
    <property type="protein sequence ID" value="GFH48552.1"/>
    <property type="molecule type" value="Genomic_DNA"/>
</dbReference>
<feature type="compositionally biased region" description="Low complexity" evidence="2">
    <location>
        <begin position="884"/>
        <end position="894"/>
    </location>
</feature>
<feature type="compositionally biased region" description="Polar residues" evidence="2">
    <location>
        <begin position="438"/>
        <end position="452"/>
    </location>
</feature>
<evidence type="ECO:0000313" key="3">
    <source>
        <dbReference type="EMBL" id="GFH48552.1"/>
    </source>
</evidence>
<feature type="region of interest" description="Disordered" evidence="2">
    <location>
        <begin position="197"/>
        <end position="218"/>
    </location>
</feature>
<proteinExistence type="predicted"/>
<reference evidence="3 4" key="1">
    <citation type="journal article" date="2021" name="Sci. Rep.">
        <title>The genome of the diatom Chaetoceros tenuissimus carries an ancient integrated fragment of an extant virus.</title>
        <authorList>
            <person name="Hongo Y."/>
            <person name="Kimura K."/>
            <person name="Takaki Y."/>
            <person name="Yoshida Y."/>
            <person name="Baba S."/>
            <person name="Kobayashi G."/>
            <person name="Nagasaki K."/>
            <person name="Hano T."/>
            <person name="Tomaru Y."/>
        </authorList>
    </citation>
    <scope>NUCLEOTIDE SEQUENCE [LARGE SCALE GENOMIC DNA]</scope>
    <source>
        <strain evidence="3 4">NIES-3715</strain>
    </source>
</reference>
<feature type="compositionally biased region" description="Basic and acidic residues" evidence="2">
    <location>
        <begin position="453"/>
        <end position="464"/>
    </location>
</feature>
<sequence length="1117" mass="125278">MKMIVNPYLKKKAPTAASSSQNGVNKKGSQVAKKATMSVPNTYVKSASSQTKSVTPHKSNDSTRSGKSPSIPRVTPVQKKNALVNNSKPKVTSSAPIMKKQTISHTHAPKAMKPVMKKATATRIPSSKAALKAEIARLKQMKAMKKLEKQRLKKQKEEEKRLKELGIQPSSVNKAPLNEKSKIVAAKPAITSVGNNNVVQTPSKATSINPGGQVPNVSAMEPTQKVATNTPPMRTQQQYNFNPQYHQPMQMNASAAYSVRPQQYFPPTSQGNFYHATMPHPLQSIYAPGNTQSKYQQVGNPAIPNPATSAPLPTQQLSLPHQYTMLQTPQSTINFHHKNGVPVHPLAISNSIGQQMTVQNRPAPVSAVPKPTKPLSPSEMILSKGNIINPSPFAKTHELIQEKIRIWKRRDGSVDTSFGVHLTFVQKGCLVVVENTESKSNQEPQNDQLNTTPKKENDGTEAKVEVKQKRKRVKYGAMVVTNADAQQKRTLPGTGREQMIQKGDIILQVNSIQVSEKLFHDATKLFASGHREETLQDGRTVFICELVVAREKSVIRALNMQKWYQQQHLSMMSSLQNKPVKVPLVVNDTNDFVLSGEFTPEELKAFTSAIKEKIMSRTFKDSSFTGILTTPEYRNALQQRTEDDLKKKWIVNCKSVDRRLVNSALTQWRKDWVDEKKAALALYSTPPTAEDIFYTSDSLREYQTHLAPSKRSDLRSSARPVNGCKCGSLQHNHVNDIGCFLYRDCKNFMETDKRKELEVDGRKKEKNETLKKYEGKLNSIGNAHVQRIVKQNDELKAEALEARFVDEMERIQISSFKVAVFAPSLISVLILSTIAAIADIEGKEVYGPTLDEPKSKKKGVNSDDSDSDSDSDDDDDIPLMALGKRSSPSKSPSNKKTKLSESQVDLAFMTKVANYISKVWGHVYNDPSDVEHAWIQHCLKKGYDKQVEDTSSFSKKWRKGDYAFEHVQYLLNEASINMVSKSEPTQVATALHIIEKTALLEEVDSLVDADLIEMGSEGTLKLKRGWERRVPPTFLYDMQEQGWNKPSDVSNKFCLHEEIRNKLDSQWKNNGYGWLHRSDSDSNILIFHEKYDQKKDSFTIRFTDHLNEMEGVAQFGI</sequence>
<dbReference type="AlphaFoldDB" id="A0AAD3CM29"/>
<evidence type="ECO:0000313" key="4">
    <source>
        <dbReference type="Proteomes" id="UP001054902"/>
    </source>
</evidence>
<evidence type="ECO:0000256" key="1">
    <source>
        <dbReference type="SAM" id="Coils"/>
    </source>
</evidence>
<keyword evidence="1" id="KW-0175">Coiled coil</keyword>